<dbReference type="RefSeq" id="WP_103082571.1">
    <property type="nucleotide sequence ID" value="NZ_CP021850.1"/>
</dbReference>
<protein>
    <recommendedName>
        <fullName evidence="13">Yip1 domain-containing protein</fullName>
    </recommendedName>
</protein>
<dbReference type="PANTHER" id="PTHR10680">
    <property type="entry name" value="PEPTIDYL-GLYCINE ALPHA-AMIDATING MONOOXYGENASE"/>
    <property type="match status" value="1"/>
</dbReference>
<dbReference type="InterPro" id="IPR011990">
    <property type="entry name" value="TPR-like_helical_dom_sf"/>
</dbReference>
<feature type="transmembrane region" description="Helical" evidence="7">
    <location>
        <begin position="437"/>
        <end position="462"/>
    </location>
</feature>
<dbReference type="Pfam" id="PF04893">
    <property type="entry name" value="Yip1"/>
    <property type="match status" value="1"/>
</dbReference>
<keyword evidence="6" id="KW-0325">Glycoprotein</keyword>
<feature type="chain" id="PRO_5014355477" description="Yip1 domain-containing protein" evidence="8">
    <location>
        <begin position="31"/>
        <end position="681"/>
    </location>
</feature>
<feature type="transmembrane region" description="Helical" evidence="7">
    <location>
        <begin position="541"/>
        <end position="562"/>
    </location>
</feature>
<dbReference type="PROSITE" id="PS51257">
    <property type="entry name" value="PROKAR_LIPOPROTEIN"/>
    <property type="match status" value="1"/>
</dbReference>
<keyword evidence="5 7" id="KW-0472">Membrane</keyword>
<keyword evidence="4 7" id="KW-1133">Transmembrane helix</keyword>
<evidence type="ECO:0000313" key="12">
    <source>
        <dbReference type="Proteomes" id="UP000236151"/>
    </source>
</evidence>
<keyword evidence="2 7" id="KW-0812">Transmembrane</keyword>
<name>A0A2K2FCI5_9CLOT</name>
<evidence type="ECO:0000256" key="2">
    <source>
        <dbReference type="ARBA" id="ARBA00022692"/>
    </source>
</evidence>
<feature type="signal peptide" evidence="8">
    <location>
        <begin position="1"/>
        <end position="30"/>
    </location>
</feature>
<evidence type="ECO:0000313" key="11">
    <source>
        <dbReference type="EMBL" id="PNT96490.1"/>
    </source>
</evidence>
<feature type="domain" description="Yip1" evidence="9">
    <location>
        <begin position="488"/>
        <end position="655"/>
    </location>
</feature>
<evidence type="ECO:0008006" key="13">
    <source>
        <dbReference type="Google" id="ProtNLM"/>
    </source>
</evidence>
<evidence type="ECO:0000256" key="3">
    <source>
        <dbReference type="ARBA" id="ARBA00022729"/>
    </source>
</evidence>
<evidence type="ECO:0000256" key="1">
    <source>
        <dbReference type="ARBA" id="ARBA00004141"/>
    </source>
</evidence>
<dbReference type="SUPFAM" id="SSF63829">
    <property type="entry name" value="Calcium-dependent phosphotriesterase"/>
    <property type="match status" value="1"/>
</dbReference>
<feature type="transmembrane region" description="Helical" evidence="7">
    <location>
        <begin position="503"/>
        <end position="521"/>
    </location>
</feature>
<proteinExistence type="predicted"/>
<dbReference type="SUPFAM" id="SSF50956">
    <property type="entry name" value="Thermostable phytase (3-phytase)"/>
    <property type="match status" value="1"/>
</dbReference>
<dbReference type="CDD" id="cd05819">
    <property type="entry name" value="NHL"/>
    <property type="match status" value="1"/>
</dbReference>
<dbReference type="AlphaFoldDB" id="A0A2K2FCI5"/>
<evidence type="ECO:0000259" key="10">
    <source>
        <dbReference type="Pfam" id="PF08450"/>
    </source>
</evidence>
<dbReference type="OrthoDB" id="9799230at2"/>
<dbReference type="EMBL" id="NIOJ01000048">
    <property type="protein sequence ID" value="PNT96490.1"/>
    <property type="molecule type" value="Genomic_DNA"/>
</dbReference>
<dbReference type="InterPro" id="IPR006977">
    <property type="entry name" value="Yip1_dom"/>
</dbReference>
<dbReference type="InterPro" id="IPR011042">
    <property type="entry name" value="6-blade_b-propeller_TolB-like"/>
</dbReference>
<evidence type="ECO:0000256" key="5">
    <source>
        <dbReference type="ARBA" id="ARBA00023136"/>
    </source>
</evidence>
<keyword evidence="3 8" id="KW-0732">Signal</keyword>
<reference evidence="11 12" key="1">
    <citation type="submission" date="2017-06" db="EMBL/GenBank/DDBJ databases">
        <title>Investigating the central metabolism of Clostridium thermosuccinogenes.</title>
        <authorList>
            <person name="Koendjbiharie J.G."/>
            <person name="van Kranenburg R."/>
        </authorList>
    </citation>
    <scope>NUCLEOTIDE SEQUENCE [LARGE SCALE GENOMIC DNA]</scope>
    <source>
        <strain evidence="11 12">DSM 5806</strain>
    </source>
</reference>
<feature type="transmembrane region" description="Helical" evidence="7">
    <location>
        <begin position="574"/>
        <end position="599"/>
    </location>
</feature>
<evidence type="ECO:0000259" key="9">
    <source>
        <dbReference type="Pfam" id="PF04893"/>
    </source>
</evidence>
<evidence type="ECO:0000256" key="8">
    <source>
        <dbReference type="SAM" id="SignalP"/>
    </source>
</evidence>
<dbReference type="Pfam" id="PF08450">
    <property type="entry name" value="SGL"/>
    <property type="match status" value="1"/>
</dbReference>
<evidence type="ECO:0000256" key="4">
    <source>
        <dbReference type="ARBA" id="ARBA00022989"/>
    </source>
</evidence>
<sequence>MNKIRAKSRFITALLAFGIVLSCIGMAAHAASAPYTTLTEDYRGRLVSSQDGYLPLNTITKVGDYEFNKALDIFIDDDDILYIADTGNGRIIVSTLEGELISVIGEGILTAPSGIFVDREGNIYAADPRKEKVFVFSPDGELIREYTKPEGSLYGKNNRFVPQKLVVDAAGSLYVISEGNTNGIAQLSKQGEFLGYFGANYTPLFIHEIIRRLTFTKEQREQLKLNVPPSPKNLTIDDRGLVYTVTQGAGTKGLKKFNMAGINMLDDTLPDENITDVAIGQIENIFVVSTEGYIYEYSREGDLLFLFGGRDDGKNRSGLFVSAAAIDVDKSGHLYVLDTESNKIQIFEKTEYASIVHEALNLYQEGYYIESKDPWEEVLRQNSLFDYAYRGIGQAHYKLENYEQSLAAFRLGGDKAGYSSSFWEVRNIFLKNNMLKIFLFLVLIWLVVKTVRLLNSMFGLLVPVQKAIASFREVSVVRELRFVYYVPKNPADAYYGIKREGKVSILSSTILYIIFFVIYLADKYFSGFLFKKVAEGHYELATDIASVFGVIGLFIICNNLISSIRDGEGKLRDIYCSLAYSIMPYIFLKPVAIVLSHVLTYNEAFIINLINIVIYASIAVLIIVMIKEIQNYSLRETFKNIALTLFTMLIFVISAVVIVALVNQVVDFILSIAKEVNYRVS</sequence>
<dbReference type="Proteomes" id="UP000236151">
    <property type="component" value="Unassembled WGS sequence"/>
</dbReference>
<gene>
    <name evidence="11" type="ORF">CDQ84_15110</name>
</gene>
<feature type="transmembrane region" description="Helical" evidence="7">
    <location>
        <begin position="605"/>
        <end position="626"/>
    </location>
</feature>
<dbReference type="GO" id="GO:0016020">
    <property type="term" value="C:membrane"/>
    <property type="evidence" value="ECO:0007669"/>
    <property type="project" value="UniProtKB-SubCell"/>
</dbReference>
<evidence type="ECO:0000256" key="7">
    <source>
        <dbReference type="SAM" id="Phobius"/>
    </source>
</evidence>
<organism evidence="11 12">
    <name type="scientific">Clostridium thermosuccinogenes</name>
    <dbReference type="NCBI Taxonomy" id="84032"/>
    <lineage>
        <taxon>Bacteria</taxon>
        <taxon>Bacillati</taxon>
        <taxon>Bacillota</taxon>
        <taxon>Clostridia</taxon>
        <taxon>Eubacteriales</taxon>
        <taxon>Clostridiaceae</taxon>
        <taxon>Clostridium</taxon>
    </lineage>
</organism>
<keyword evidence="12" id="KW-1185">Reference proteome</keyword>
<evidence type="ECO:0000256" key="6">
    <source>
        <dbReference type="ARBA" id="ARBA00023180"/>
    </source>
</evidence>
<comment type="subcellular location">
    <subcellularLocation>
        <location evidence="1">Membrane</location>
        <topology evidence="1">Multi-pass membrane protein</topology>
    </subcellularLocation>
</comment>
<dbReference type="InterPro" id="IPR013658">
    <property type="entry name" value="SGL"/>
</dbReference>
<feature type="domain" description="SMP-30/Gluconolactonase/LRE-like region" evidence="10">
    <location>
        <begin position="76"/>
        <end position="149"/>
    </location>
</feature>
<dbReference type="SUPFAM" id="SSF48452">
    <property type="entry name" value="TPR-like"/>
    <property type="match status" value="1"/>
</dbReference>
<feature type="transmembrane region" description="Helical" evidence="7">
    <location>
        <begin position="638"/>
        <end position="662"/>
    </location>
</feature>
<accession>A0A2K2FCI5</accession>
<comment type="caution">
    <text evidence="11">The sequence shown here is derived from an EMBL/GenBank/DDBJ whole genome shotgun (WGS) entry which is preliminary data.</text>
</comment>
<dbReference type="KEGG" id="cthd:CDO33_02400"/>
<dbReference type="Gene3D" id="2.120.10.30">
    <property type="entry name" value="TolB, C-terminal domain"/>
    <property type="match status" value="2"/>
</dbReference>